<dbReference type="InterPro" id="IPR002489">
    <property type="entry name" value="Glu_synth_asu_C"/>
</dbReference>
<keyword evidence="12" id="KW-0408">Iron</keyword>
<dbReference type="GO" id="GO:0046872">
    <property type="term" value="F:metal ion binding"/>
    <property type="evidence" value="ECO:0007669"/>
    <property type="project" value="UniProtKB-KW"/>
</dbReference>
<evidence type="ECO:0000256" key="10">
    <source>
        <dbReference type="ARBA" id="ARBA00022962"/>
    </source>
</evidence>
<evidence type="ECO:0000256" key="15">
    <source>
        <dbReference type="ARBA" id="ARBA00023291"/>
    </source>
</evidence>
<dbReference type="FunFam" id="3.40.50.720:FF:000113">
    <property type="entry name" value="Glutamate synthase [NADH], amyloplastic"/>
    <property type="match status" value="1"/>
</dbReference>
<dbReference type="Proteomes" id="UP000232323">
    <property type="component" value="Unassembled WGS sequence"/>
</dbReference>
<comment type="pathway">
    <text evidence="16">Amino-acid biosynthesis.</text>
</comment>
<evidence type="ECO:0000256" key="5">
    <source>
        <dbReference type="ARBA" id="ARBA00022605"/>
    </source>
</evidence>
<dbReference type="Pfam" id="PF01493">
    <property type="entry name" value="GXGXG"/>
    <property type="match status" value="1"/>
</dbReference>
<comment type="similarity">
    <text evidence="4">Belongs to the glutamate synthase family.</text>
</comment>
<feature type="domain" description="FAD/NAD(P)-binding" evidence="18">
    <location>
        <begin position="685"/>
        <end position="1005"/>
    </location>
</feature>
<keyword evidence="7" id="KW-0288">FMN</keyword>
<proteinExistence type="inferred from homology"/>
<evidence type="ECO:0000256" key="16">
    <source>
        <dbReference type="ARBA" id="ARBA00029440"/>
    </source>
</evidence>
<evidence type="ECO:0000256" key="1">
    <source>
        <dbReference type="ARBA" id="ARBA00001917"/>
    </source>
</evidence>
<comment type="caution">
    <text evidence="20">The sequence shown here is derived from an EMBL/GenBank/DDBJ whole genome shotgun (WGS) entry which is preliminary data.</text>
</comment>
<dbReference type="Gene3D" id="2.160.20.60">
    <property type="entry name" value="Glutamate synthase, alpha subunit, C-terminal domain"/>
    <property type="match status" value="1"/>
</dbReference>
<feature type="non-terminal residue" evidence="20">
    <location>
        <position position="1"/>
    </location>
</feature>
<dbReference type="Pfam" id="PF07992">
    <property type="entry name" value="Pyr_redox_2"/>
    <property type="match status" value="1"/>
</dbReference>
<dbReference type="GO" id="GO:0006537">
    <property type="term" value="P:glutamate biosynthetic process"/>
    <property type="evidence" value="ECO:0007669"/>
    <property type="project" value="UniProtKB-KW"/>
</dbReference>
<comment type="cofactor">
    <cofactor evidence="3">
        <name>FAD</name>
        <dbReference type="ChEBI" id="CHEBI:57692"/>
    </cofactor>
</comment>
<keyword evidence="15" id="KW-0003">3Fe-4S</keyword>
<dbReference type="InterPro" id="IPR028261">
    <property type="entry name" value="DPD_II"/>
</dbReference>
<keyword evidence="9" id="KW-0274">FAD</keyword>
<evidence type="ECO:0000259" key="17">
    <source>
        <dbReference type="Pfam" id="PF01493"/>
    </source>
</evidence>
<evidence type="ECO:0000256" key="2">
    <source>
        <dbReference type="ARBA" id="ARBA00001927"/>
    </source>
</evidence>
<reference evidence="20 21" key="1">
    <citation type="submission" date="2017-08" db="EMBL/GenBank/DDBJ databases">
        <title>Acidophilic green algal genome provides insights into adaptation to an acidic environment.</title>
        <authorList>
            <person name="Hirooka S."/>
            <person name="Hirose Y."/>
            <person name="Kanesaki Y."/>
            <person name="Higuchi S."/>
            <person name="Fujiwara T."/>
            <person name="Onuma R."/>
            <person name="Era A."/>
            <person name="Ohbayashi R."/>
            <person name="Uzuka A."/>
            <person name="Nozaki H."/>
            <person name="Yoshikawa H."/>
            <person name="Miyagishima S.Y."/>
        </authorList>
    </citation>
    <scope>NUCLEOTIDE SEQUENCE [LARGE SCALE GENOMIC DNA]</scope>
    <source>
        <strain evidence="20 21">NIES-2499</strain>
    </source>
</reference>
<dbReference type="SUPFAM" id="SSF46548">
    <property type="entry name" value="alpha-helical ferredoxin"/>
    <property type="match status" value="1"/>
</dbReference>
<dbReference type="FunFam" id="2.160.20.60:FF:000001">
    <property type="entry name" value="Glutamate synthase, large subunit"/>
    <property type="match status" value="1"/>
</dbReference>
<feature type="domain" description="Glutamate synthase alpha subunit C-terminal" evidence="17">
    <location>
        <begin position="201"/>
        <end position="378"/>
    </location>
</feature>
<evidence type="ECO:0000256" key="6">
    <source>
        <dbReference type="ARBA" id="ARBA00022630"/>
    </source>
</evidence>
<evidence type="ECO:0000313" key="20">
    <source>
        <dbReference type="EMBL" id="GAX86013.1"/>
    </source>
</evidence>
<dbReference type="NCBIfam" id="TIGR01317">
    <property type="entry name" value="GOGAT_sm_gam"/>
    <property type="match status" value="1"/>
</dbReference>
<evidence type="ECO:0000256" key="9">
    <source>
        <dbReference type="ARBA" id="ARBA00022827"/>
    </source>
</evidence>
<evidence type="ECO:0000256" key="3">
    <source>
        <dbReference type="ARBA" id="ARBA00001974"/>
    </source>
</evidence>
<evidence type="ECO:0000256" key="12">
    <source>
        <dbReference type="ARBA" id="ARBA00023004"/>
    </source>
</evidence>
<evidence type="ECO:0000256" key="8">
    <source>
        <dbReference type="ARBA" id="ARBA00022723"/>
    </source>
</evidence>
<gene>
    <name evidence="20" type="ORF">CEUSTIGMA_g13429.t1</name>
</gene>
<dbReference type="GO" id="GO:0016639">
    <property type="term" value="F:oxidoreductase activity, acting on the CH-NH2 group of donors, NAD or NADP as acceptor"/>
    <property type="evidence" value="ECO:0007669"/>
    <property type="project" value="InterPro"/>
</dbReference>
<dbReference type="PRINTS" id="PR00419">
    <property type="entry name" value="ADXRDTASE"/>
</dbReference>
<keyword evidence="14" id="KW-0314">Glutamate biosynthesis</keyword>
<dbReference type="InterPro" id="IPR036485">
    <property type="entry name" value="Glu_synth_asu_C_sf"/>
</dbReference>
<keyword evidence="13" id="KW-0411">Iron-sulfur</keyword>
<keyword evidence="11" id="KW-0560">Oxidoreductase</keyword>
<evidence type="ECO:0000259" key="19">
    <source>
        <dbReference type="Pfam" id="PF14691"/>
    </source>
</evidence>
<dbReference type="InterPro" id="IPR036188">
    <property type="entry name" value="FAD/NAD-bd_sf"/>
</dbReference>
<evidence type="ECO:0000259" key="18">
    <source>
        <dbReference type="Pfam" id="PF07992"/>
    </source>
</evidence>
<dbReference type="InterPro" id="IPR023753">
    <property type="entry name" value="FAD/NAD-binding_dom"/>
</dbReference>
<keyword evidence="5" id="KW-0028">Amino-acid biosynthesis</keyword>
<dbReference type="CDD" id="cd00982">
    <property type="entry name" value="gltB_C"/>
    <property type="match status" value="1"/>
</dbReference>
<dbReference type="SUPFAM" id="SSF69336">
    <property type="entry name" value="Alpha subunit of glutamate synthase, C-terminal domain"/>
    <property type="match status" value="1"/>
</dbReference>
<keyword evidence="21" id="KW-1185">Reference proteome</keyword>
<dbReference type="InterPro" id="IPR006005">
    <property type="entry name" value="Glut_synth_ssu1"/>
</dbReference>
<comment type="cofactor">
    <cofactor evidence="1">
        <name>FMN</name>
        <dbReference type="ChEBI" id="CHEBI:58210"/>
    </cofactor>
</comment>
<dbReference type="PANTHER" id="PTHR43100:SF1">
    <property type="entry name" value="GLUTAMATE SYNTHASE [NADPH] SMALL CHAIN"/>
    <property type="match status" value="1"/>
</dbReference>
<evidence type="ECO:0000256" key="11">
    <source>
        <dbReference type="ARBA" id="ARBA00023002"/>
    </source>
</evidence>
<sequence length="1053" mass="110708">QGVSGCAPSAVVQGVTGCAPSAIVQGVTGCAPSAIVQGVTGCAPSAVVQGVTGCAPSAIVQGVTGCSPSAIVQGVTGCAPSTIVQGVTGCAPSTIVQGVTGCAPSAVVQGVTGCAPSSIVQGVTGCAPSAIVQGVTGCSPSAIVQGVTGCAPSTIVQGVTGCSPSTIVQGLDGKVGLEAALPDCESEGCGSEAEPVYVELEVQNTHRAVGTTLSHEVTKRYGEFGLPDDTIHIKLTGHAGQSLGAWLCKGITIELEGDSNDYVGKGLSGGIISVYPPKASVFKAEENILIGNVALYGATKGEAYFRGVAAERFCVRNSGAKAVVEGVGDHACEYMTGGVAVILGSVGKNFGAGMSGGIAYVYDPQGTLQALCNSDVAKDLLPVESSEDIKVLKSLIQRHIKFTGSDVARGILLNWEKSRPKFKKVYPSEYKRALAEAAALSRAEETEKELLESYNTSSKNGAKGPKDAFEELKALSKQFSVQAPPKALTAKYEPKDPKSDLKMLQYEANQGLPVKGFVPTWEEGRPTQLSSGEKADKNRGFIAYERKPLPYRDVAERLGDYKEVAAKLEPAAHAELLQTQSSRCMDCGTPFCHQSNTGCPLGNKIPEFNELVHQGRWQEALDRLLETNNFPEFTGRVCPAPCEGSCVLGIIENPVSIKTMEASIIDKAWENGWMVPRPPKLRTGKKVAIVGSGPSGLAAADQLNKMGHEVTVYERADRIGGLMMYGVPNMKTDKLDVVQRRVDLMAAEGVQFVVNAHVGQNVQVQELVGSYDSVLLAAGATKPRDLPVEGRDLKGIHFAMEFLHANTKSLLDSNLEDGKYISAAGKKVIVIGGGDTGTDCIGTSVRHGATSVINLELMDKPPEKRASNNPWPQWPRIFRVDYGHAEATHKFGQDPREYKVMTKRFISDGVTGKVTGIEIVSMNMEGGRPVEVPGSAKVLEADLVLLAMGFLGPEATLAKALGLDCDERSNFKATYGEFATTVPGVFAAGDCRRGQSLVVWAIREGRDAAAAMDKYLSGKGGFSLAPSHVQGGIKDLAEFKRGTTQQTSVPAIV</sequence>
<organism evidence="20 21">
    <name type="scientific">Chlamydomonas eustigma</name>
    <dbReference type="NCBI Taxonomy" id="1157962"/>
    <lineage>
        <taxon>Eukaryota</taxon>
        <taxon>Viridiplantae</taxon>
        <taxon>Chlorophyta</taxon>
        <taxon>core chlorophytes</taxon>
        <taxon>Chlorophyceae</taxon>
        <taxon>CS clade</taxon>
        <taxon>Chlamydomonadales</taxon>
        <taxon>Chlamydomonadaceae</taxon>
        <taxon>Chlamydomonas</taxon>
    </lineage>
</organism>
<keyword evidence="8" id="KW-0479">Metal-binding</keyword>
<keyword evidence="6" id="KW-0285">Flavoprotein</keyword>
<dbReference type="Gene3D" id="3.50.50.60">
    <property type="entry name" value="FAD/NAD(P)-binding domain"/>
    <property type="match status" value="2"/>
</dbReference>
<dbReference type="FunFam" id="3.50.50.60:FF:000022">
    <property type="entry name" value="Glutamate synthase [NADH], amyloplastic"/>
    <property type="match status" value="1"/>
</dbReference>
<dbReference type="Pfam" id="PF14691">
    <property type="entry name" value="Fer4_20"/>
    <property type="match status" value="1"/>
</dbReference>
<name>A0A250XSL9_9CHLO</name>
<accession>A0A250XSL9</accession>
<dbReference type="InterPro" id="IPR009051">
    <property type="entry name" value="Helical_ferredxn"/>
</dbReference>
<dbReference type="EMBL" id="BEGY01000216">
    <property type="protein sequence ID" value="GAX86013.1"/>
    <property type="molecule type" value="Genomic_DNA"/>
</dbReference>
<evidence type="ECO:0000256" key="7">
    <source>
        <dbReference type="ARBA" id="ARBA00022643"/>
    </source>
</evidence>
<feature type="domain" description="Dihydroprymidine dehydrogenase" evidence="19">
    <location>
        <begin position="569"/>
        <end position="672"/>
    </location>
</feature>
<dbReference type="GO" id="GO:0051538">
    <property type="term" value="F:3 iron, 4 sulfur cluster binding"/>
    <property type="evidence" value="ECO:0007669"/>
    <property type="project" value="UniProtKB-KW"/>
</dbReference>
<dbReference type="InterPro" id="IPR051394">
    <property type="entry name" value="Glutamate_Synthase"/>
</dbReference>
<dbReference type="FunFam" id="1.10.1060.10:FF:000009">
    <property type="entry name" value="Glutamate synthase 1 [NADH] chloroplastic"/>
    <property type="match status" value="1"/>
</dbReference>
<dbReference type="PANTHER" id="PTHR43100">
    <property type="entry name" value="GLUTAMATE SYNTHASE [NADPH] SMALL CHAIN"/>
    <property type="match status" value="1"/>
</dbReference>
<dbReference type="Gene3D" id="1.10.1060.10">
    <property type="entry name" value="Alpha-helical ferredoxin"/>
    <property type="match status" value="1"/>
</dbReference>
<evidence type="ECO:0000256" key="14">
    <source>
        <dbReference type="ARBA" id="ARBA00023164"/>
    </source>
</evidence>
<comment type="cofactor">
    <cofactor evidence="2">
        <name>[3Fe-4S] cluster</name>
        <dbReference type="ChEBI" id="CHEBI:21137"/>
    </cofactor>
</comment>
<evidence type="ECO:0000256" key="13">
    <source>
        <dbReference type="ARBA" id="ARBA00023014"/>
    </source>
</evidence>
<keyword evidence="10" id="KW-0315">Glutamine amidotransferase</keyword>
<evidence type="ECO:0000313" key="21">
    <source>
        <dbReference type="Proteomes" id="UP000232323"/>
    </source>
</evidence>
<dbReference type="AlphaFoldDB" id="A0A250XSL9"/>
<protein>
    <submittedName>
        <fullName evidence="20">Uncharacterized protein</fullName>
    </submittedName>
</protein>
<evidence type="ECO:0000256" key="4">
    <source>
        <dbReference type="ARBA" id="ARBA00009716"/>
    </source>
</evidence>
<dbReference type="OrthoDB" id="4327079at2759"/>
<dbReference type="SUPFAM" id="SSF51905">
    <property type="entry name" value="FAD/NAD(P)-binding domain"/>
    <property type="match status" value="1"/>
</dbReference>